<evidence type="ECO:0000313" key="3">
    <source>
        <dbReference type="EMBL" id="NWK55497.1"/>
    </source>
</evidence>
<dbReference type="Pfam" id="PF13229">
    <property type="entry name" value="Beta_helix"/>
    <property type="match status" value="1"/>
</dbReference>
<dbReference type="InterPro" id="IPR011050">
    <property type="entry name" value="Pectin_lyase_fold/virulence"/>
</dbReference>
<dbReference type="Pfam" id="PF00754">
    <property type="entry name" value="F5_F8_type_C"/>
    <property type="match status" value="1"/>
</dbReference>
<gene>
    <name evidence="3" type="ORF">HW115_07730</name>
</gene>
<dbReference type="PANTHER" id="PTHR36453">
    <property type="entry name" value="SECRETED PROTEIN-RELATED"/>
    <property type="match status" value="1"/>
</dbReference>
<dbReference type="InterPro" id="IPR039448">
    <property type="entry name" value="Beta_helix"/>
</dbReference>
<dbReference type="InterPro" id="IPR006626">
    <property type="entry name" value="PbH1"/>
</dbReference>
<dbReference type="SUPFAM" id="SSF49785">
    <property type="entry name" value="Galactose-binding domain-like"/>
    <property type="match status" value="1"/>
</dbReference>
<dbReference type="Gene3D" id="2.60.120.260">
    <property type="entry name" value="Galactose-binding domain-like"/>
    <property type="match status" value="1"/>
</dbReference>
<comment type="caution">
    <text evidence="3">The sequence shown here is derived from an EMBL/GenBank/DDBJ whole genome shotgun (WGS) entry which is preliminary data.</text>
</comment>
<keyword evidence="4" id="KW-1185">Reference proteome</keyword>
<evidence type="ECO:0000259" key="2">
    <source>
        <dbReference type="PROSITE" id="PS50022"/>
    </source>
</evidence>
<dbReference type="InterPro" id="IPR012334">
    <property type="entry name" value="Pectin_lyas_fold"/>
</dbReference>
<dbReference type="Pfam" id="PF21231">
    <property type="entry name" value="GH141_M"/>
    <property type="match status" value="1"/>
</dbReference>
<accession>A0A851GK75</accession>
<dbReference type="RefSeq" id="WP_178932009.1">
    <property type="nucleotide sequence ID" value="NZ_JACBAZ010000002.1"/>
</dbReference>
<dbReference type="InterPro" id="IPR048482">
    <property type="entry name" value="GH141_ins"/>
</dbReference>
<sequence length="786" mass="89832">MKYYFLTLLSLLLVGYACAGDVNLYVSPDGDDANSGNSLEKPFLTIERARDVIRAKKLNVKMSGDVTVYLRGGRYELDDTLYFDDRDSGSNGHSVNYKAYKKEEPIICGGRRVTGWKPVKGKPYFVASVPEQAAVKTKSPVRGNRILPLHPRFYSQQSLSSDGFAPYFAQLYVNGVRAERARTSDIRSSSRKEWWNNPETKAFRDGIYIDKSTIEDYTNPEDIRLLWLELFKTMDTPLEDVIPCDDDEVILKMKQPAFLKGTAWHRIQPNTQFFIINALEELDEPGEWYLDQKKDLVYYYPRTVDGDINEAEVYAPRVECLVKVDGTPMRRARHIKFDGITFQCGNWSDPKEHYLGLSQAEIYRTYTSEFPGQVVVNYADHVTIANCTIRNMGSCGIQLYEGCNNTLIEGNLTYDTTGAGITIGRWWFHLFECPPESICTNTMVRNNVVRNTGRDYWQGTGINIFTAYECKVHHNDISDTAYTGLHARAGGSDGFIHPRIGKIEYKYNKVSRAFAGHKWGIGDGGHIYMHGRYPGSLVMENLSLYANQNVNMEYYPDNDSYQVSWTKNVSRYSKSKYSFYKKAQSTVHHNYSDNRVTRGVSHHTLVKNDEWPEEAQKIMASAGLQPEYKHLERRVYGHKNLAEGRPCKSSSDLDGAHAAKAAIDGNWKSFWRASDKNDGPSWFSVDLGSKHVIQRLSMLPRQDQYEVDGRRMLEIQASNDPEFSAYVVLAERKNLPWYHKTTSHPTNMWEQFVNVDKGYRYLRVIATDPAGKLSIGEFSAFGYQKE</sequence>
<dbReference type="EMBL" id="JACBAZ010000002">
    <property type="protein sequence ID" value="NWK55497.1"/>
    <property type="molecule type" value="Genomic_DNA"/>
</dbReference>
<dbReference type="Proteomes" id="UP000557872">
    <property type="component" value="Unassembled WGS sequence"/>
</dbReference>
<organism evidence="3 4">
    <name type="scientific">Oceaniferula marina</name>
    <dbReference type="NCBI Taxonomy" id="2748318"/>
    <lineage>
        <taxon>Bacteria</taxon>
        <taxon>Pseudomonadati</taxon>
        <taxon>Verrucomicrobiota</taxon>
        <taxon>Verrucomicrobiia</taxon>
        <taxon>Verrucomicrobiales</taxon>
        <taxon>Verrucomicrobiaceae</taxon>
        <taxon>Oceaniferula</taxon>
    </lineage>
</organism>
<dbReference type="SMART" id="SM00710">
    <property type="entry name" value="PbH1"/>
    <property type="match status" value="4"/>
</dbReference>
<evidence type="ECO:0000256" key="1">
    <source>
        <dbReference type="SAM" id="SignalP"/>
    </source>
</evidence>
<protein>
    <submittedName>
        <fullName evidence="3">Right-handed parallel beta-helix repeat-containing protein</fullName>
    </submittedName>
</protein>
<dbReference type="PROSITE" id="PS51257">
    <property type="entry name" value="PROKAR_LIPOPROTEIN"/>
    <property type="match status" value="1"/>
</dbReference>
<dbReference type="AlphaFoldDB" id="A0A851GK75"/>
<dbReference type="PROSITE" id="PS50022">
    <property type="entry name" value="FA58C_3"/>
    <property type="match status" value="1"/>
</dbReference>
<feature type="domain" description="F5/8 type C" evidence="2">
    <location>
        <begin position="664"/>
        <end position="783"/>
    </location>
</feature>
<reference evidence="3 4" key="1">
    <citation type="submission" date="2020-07" db="EMBL/GenBank/DDBJ databases">
        <title>Roseicoccus Jingziensis gen. nov., sp. nov., isolated from coastal seawater.</title>
        <authorList>
            <person name="Feng X."/>
        </authorList>
    </citation>
    <scope>NUCLEOTIDE SEQUENCE [LARGE SCALE GENOMIC DNA]</scope>
    <source>
        <strain evidence="3 4">N1E253</strain>
    </source>
</reference>
<dbReference type="InterPro" id="IPR000421">
    <property type="entry name" value="FA58C"/>
</dbReference>
<feature type="chain" id="PRO_5032353584" evidence="1">
    <location>
        <begin position="20"/>
        <end position="786"/>
    </location>
</feature>
<feature type="signal peptide" evidence="1">
    <location>
        <begin position="1"/>
        <end position="19"/>
    </location>
</feature>
<name>A0A851GK75_9BACT</name>
<dbReference type="PANTHER" id="PTHR36453:SF1">
    <property type="entry name" value="RIGHT HANDED BETA HELIX DOMAIN-CONTAINING PROTEIN"/>
    <property type="match status" value="1"/>
</dbReference>
<evidence type="ECO:0000313" key="4">
    <source>
        <dbReference type="Proteomes" id="UP000557872"/>
    </source>
</evidence>
<proteinExistence type="predicted"/>
<dbReference type="Gene3D" id="2.160.20.10">
    <property type="entry name" value="Single-stranded right-handed beta-helix, Pectin lyase-like"/>
    <property type="match status" value="2"/>
</dbReference>
<keyword evidence="1" id="KW-0732">Signal</keyword>
<dbReference type="SUPFAM" id="SSF51126">
    <property type="entry name" value="Pectin lyase-like"/>
    <property type="match status" value="1"/>
</dbReference>
<dbReference type="InterPro" id="IPR008979">
    <property type="entry name" value="Galactose-bd-like_sf"/>
</dbReference>